<protein>
    <submittedName>
        <fullName evidence="1">Uncharacterized protein</fullName>
    </submittedName>
</protein>
<dbReference type="HOGENOM" id="CLU_146069_0_0_10"/>
<dbReference type="Proteomes" id="UP000003586">
    <property type="component" value="Chromosome"/>
</dbReference>
<dbReference type="InterPro" id="IPR011990">
    <property type="entry name" value="TPR-like_helical_dom_sf"/>
</dbReference>
<organism evidence="1 2">
    <name type="scientific">Niabella soli DSM 19437</name>
    <dbReference type="NCBI Taxonomy" id="929713"/>
    <lineage>
        <taxon>Bacteria</taxon>
        <taxon>Pseudomonadati</taxon>
        <taxon>Bacteroidota</taxon>
        <taxon>Chitinophagia</taxon>
        <taxon>Chitinophagales</taxon>
        <taxon>Chitinophagaceae</taxon>
        <taxon>Niabella</taxon>
    </lineage>
</organism>
<dbReference type="Gene3D" id="1.25.40.10">
    <property type="entry name" value="Tetratricopeptide repeat domain"/>
    <property type="match status" value="1"/>
</dbReference>
<proteinExistence type="predicted"/>
<keyword evidence="2" id="KW-1185">Reference proteome</keyword>
<dbReference type="KEGG" id="nso:NIASO_03950"/>
<dbReference type="STRING" id="929713.NIASO_03950"/>
<dbReference type="EMBL" id="CP007035">
    <property type="protein sequence ID" value="AHF14569.1"/>
    <property type="molecule type" value="Genomic_DNA"/>
</dbReference>
<dbReference type="AlphaFoldDB" id="W0EZE4"/>
<dbReference type="RefSeq" id="WP_008583415.1">
    <property type="nucleotide sequence ID" value="NZ_CP007035.1"/>
</dbReference>
<evidence type="ECO:0000313" key="2">
    <source>
        <dbReference type="Proteomes" id="UP000003586"/>
    </source>
</evidence>
<dbReference type="OrthoDB" id="1524733at2"/>
<evidence type="ECO:0000313" key="1">
    <source>
        <dbReference type="EMBL" id="AHF14569.1"/>
    </source>
</evidence>
<sequence length="103" mass="11564">MNRIVKLEELLKENPGDAFMNHALALEYVKLGEDVRAEALFRSILSTTPDYVGSYYHLGKLLERKSDEAGAVLIYKKGMEAAKKAGDTHAYGELRSAAEWLEF</sequence>
<gene>
    <name evidence="1" type="ORF">NIASO_03950</name>
</gene>
<accession>W0EZE4</accession>
<dbReference type="SUPFAM" id="SSF48452">
    <property type="entry name" value="TPR-like"/>
    <property type="match status" value="1"/>
</dbReference>
<name>W0EZE4_9BACT</name>
<dbReference type="eggNOG" id="COG3063">
    <property type="taxonomic scope" value="Bacteria"/>
</dbReference>
<reference evidence="1 2" key="1">
    <citation type="submission" date="2013-12" db="EMBL/GenBank/DDBJ databases">
        <authorList>
            <consortium name="DOE Joint Genome Institute"/>
            <person name="Eisen J."/>
            <person name="Huntemann M."/>
            <person name="Han J."/>
            <person name="Chen A."/>
            <person name="Kyrpides N."/>
            <person name="Mavromatis K."/>
            <person name="Markowitz V."/>
            <person name="Palaniappan K."/>
            <person name="Ivanova N."/>
            <person name="Schaumberg A."/>
            <person name="Pati A."/>
            <person name="Liolios K."/>
            <person name="Nordberg H.P."/>
            <person name="Cantor M.N."/>
            <person name="Hua S.X."/>
            <person name="Woyke T."/>
        </authorList>
    </citation>
    <scope>NUCLEOTIDE SEQUENCE [LARGE SCALE GENOMIC DNA]</scope>
    <source>
        <strain evidence="2">DSM 19437</strain>
    </source>
</reference>